<protein>
    <submittedName>
        <fullName evidence="2">MaoC family dehydratase</fullName>
    </submittedName>
</protein>
<dbReference type="InterPro" id="IPR002539">
    <property type="entry name" value="MaoC-like_dom"/>
</dbReference>
<dbReference type="PANTHER" id="PTHR43664:SF1">
    <property type="entry name" value="BETA-METHYLMALYL-COA DEHYDRATASE"/>
    <property type="match status" value="1"/>
</dbReference>
<keyword evidence="3" id="KW-1185">Reference proteome</keyword>
<dbReference type="Proteomes" id="UP000268192">
    <property type="component" value="Chromosome"/>
</dbReference>
<evidence type="ECO:0000313" key="3">
    <source>
        <dbReference type="Proteomes" id="UP000268192"/>
    </source>
</evidence>
<reference evidence="2 3" key="1">
    <citation type="submission" date="2018-09" db="EMBL/GenBank/DDBJ databases">
        <title>Marinorhizobium profundi gen. nov., sp. nov., isolated from a deep-sea sediment sample from the New Britain Trench and proposal of Marinorhizobiaceae fam. nov. in the order Rhizobiales of the class Alphaproteobacteria.</title>
        <authorList>
            <person name="Cao J."/>
        </authorList>
    </citation>
    <scope>NUCLEOTIDE SEQUENCE [LARGE SCALE GENOMIC DNA]</scope>
    <source>
        <strain evidence="2 3">WS11</strain>
    </source>
</reference>
<dbReference type="RefSeq" id="WP_126009168.1">
    <property type="nucleotide sequence ID" value="NZ_CP032509.1"/>
</dbReference>
<proteinExistence type="predicted"/>
<feature type="domain" description="MaoC-like" evidence="1">
    <location>
        <begin position="13"/>
        <end position="115"/>
    </location>
</feature>
<organism evidence="2 3">
    <name type="scientific">Georhizobium profundi</name>
    <dbReference type="NCBI Taxonomy" id="2341112"/>
    <lineage>
        <taxon>Bacteria</taxon>
        <taxon>Pseudomonadati</taxon>
        <taxon>Pseudomonadota</taxon>
        <taxon>Alphaproteobacteria</taxon>
        <taxon>Hyphomicrobiales</taxon>
        <taxon>Rhizobiaceae</taxon>
        <taxon>Georhizobium</taxon>
    </lineage>
</organism>
<dbReference type="CDD" id="cd03454">
    <property type="entry name" value="YdeM"/>
    <property type="match status" value="1"/>
</dbReference>
<evidence type="ECO:0000259" key="1">
    <source>
        <dbReference type="Pfam" id="PF01575"/>
    </source>
</evidence>
<name>A0A3S9B2M2_9HYPH</name>
<dbReference type="Pfam" id="PF01575">
    <property type="entry name" value="MaoC_dehydratas"/>
    <property type="match status" value="1"/>
</dbReference>
<dbReference type="EMBL" id="CP032509">
    <property type="protein sequence ID" value="AZN71162.1"/>
    <property type="molecule type" value="Genomic_DNA"/>
</dbReference>
<accession>A0A3S9B2M2</accession>
<dbReference type="AlphaFoldDB" id="A0A3S9B2M2"/>
<sequence length="159" mass="17527">MYDQSFIHFEDMEPGRSFELGPVTVSAEEIVEFARQFDPQPMHLSEEAGKASILGGLAASGWHTCAILHRMMYDAMIRRTASEGGPGIDYAEWKKPVLAGDTLTGTCTVLEARPSASRPQIGIVTIENKLYNQRGELVCETKQPTMIRRRDHTTAGATA</sequence>
<dbReference type="PANTHER" id="PTHR43664">
    <property type="entry name" value="MONOAMINE OXIDASE-RELATED"/>
    <property type="match status" value="1"/>
</dbReference>
<dbReference type="KEGG" id="abaw:D5400_07660"/>
<gene>
    <name evidence="2" type="ORF">D5400_07660</name>
</gene>
<evidence type="ECO:0000313" key="2">
    <source>
        <dbReference type="EMBL" id="AZN71162.1"/>
    </source>
</evidence>
<dbReference type="SUPFAM" id="SSF54637">
    <property type="entry name" value="Thioesterase/thiol ester dehydrase-isomerase"/>
    <property type="match status" value="1"/>
</dbReference>
<dbReference type="InterPro" id="IPR052342">
    <property type="entry name" value="MCH/BMMD"/>
</dbReference>
<dbReference type="InterPro" id="IPR029069">
    <property type="entry name" value="HotDog_dom_sf"/>
</dbReference>
<dbReference type="Gene3D" id="3.10.129.10">
    <property type="entry name" value="Hotdog Thioesterase"/>
    <property type="match status" value="1"/>
</dbReference>
<dbReference type="OrthoDB" id="9797938at2"/>